<dbReference type="Proteomes" id="UP000279259">
    <property type="component" value="Unassembled WGS sequence"/>
</dbReference>
<evidence type="ECO:0000313" key="3">
    <source>
        <dbReference type="Proteomes" id="UP000279259"/>
    </source>
</evidence>
<keyword evidence="3" id="KW-1185">Reference proteome</keyword>
<accession>A0A427YTN5</accession>
<evidence type="ECO:0000256" key="1">
    <source>
        <dbReference type="SAM" id="MobiDB-lite"/>
    </source>
</evidence>
<evidence type="ECO:0000313" key="2">
    <source>
        <dbReference type="EMBL" id="RSH94513.1"/>
    </source>
</evidence>
<organism evidence="2 3">
    <name type="scientific">Saitozyma podzolica</name>
    <dbReference type="NCBI Taxonomy" id="1890683"/>
    <lineage>
        <taxon>Eukaryota</taxon>
        <taxon>Fungi</taxon>
        <taxon>Dikarya</taxon>
        <taxon>Basidiomycota</taxon>
        <taxon>Agaricomycotina</taxon>
        <taxon>Tremellomycetes</taxon>
        <taxon>Tremellales</taxon>
        <taxon>Trimorphomycetaceae</taxon>
        <taxon>Saitozyma</taxon>
    </lineage>
</organism>
<comment type="caution">
    <text evidence="2">The sequence shown here is derived from an EMBL/GenBank/DDBJ whole genome shotgun (WGS) entry which is preliminary data.</text>
</comment>
<protein>
    <submittedName>
        <fullName evidence="2">Uncharacterized protein</fullName>
    </submittedName>
</protein>
<dbReference type="AlphaFoldDB" id="A0A427YTN5"/>
<reference evidence="2 3" key="1">
    <citation type="submission" date="2018-11" db="EMBL/GenBank/DDBJ databases">
        <title>Genome sequence of Saitozyma podzolica DSM 27192.</title>
        <authorList>
            <person name="Aliyu H."/>
            <person name="Gorte O."/>
            <person name="Ochsenreither K."/>
        </authorList>
    </citation>
    <scope>NUCLEOTIDE SEQUENCE [LARGE SCALE GENOMIC DNA]</scope>
    <source>
        <strain evidence="2 3">DSM 27192</strain>
    </source>
</reference>
<sequence length="289" mass="32412">MSKYVPPSRRAGYRPPSATDLPRSSILPRGHARSRRGGGSDSAIQELSMHFTHPRESTLTFFSHPDPRWSSAQVPLPWDPHRAAEAMPLPPSPPPPAPPHPLRHILSYIMLFTNAHPSWETKNELWIHTNAEILRADWGEGDKQGQGDRKNFGRPVPVFHANEMRGQHGFSGWWILDSLDVIPPHSDELRDMLQAKEDAKSYNRDGRFAGAWHGSLSETWIKLHLSPAPSSAPFCPELKHPMQLKGGGEGGEVARYLLEIGGLTEELMVLESMSKEGEEEIEVIEWTDL</sequence>
<gene>
    <name evidence="2" type="ORF">EHS25_004316</name>
</gene>
<dbReference type="OrthoDB" id="2563155at2759"/>
<proteinExistence type="predicted"/>
<dbReference type="EMBL" id="RSCD01000002">
    <property type="protein sequence ID" value="RSH94513.1"/>
    <property type="molecule type" value="Genomic_DNA"/>
</dbReference>
<name>A0A427YTN5_9TREE</name>
<feature type="region of interest" description="Disordered" evidence="1">
    <location>
        <begin position="1"/>
        <end position="43"/>
    </location>
</feature>